<dbReference type="PROSITE" id="PS01091">
    <property type="entry name" value="TATD_3"/>
    <property type="match status" value="1"/>
</dbReference>
<feature type="binding site" evidence="3">
    <location>
        <position position="203"/>
    </location>
    <ligand>
        <name>a divalent metal cation</name>
        <dbReference type="ChEBI" id="CHEBI:60240"/>
        <label>1</label>
    </ligand>
</feature>
<dbReference type="STRING" id="29364.SAMN04487772_1245"/>
<keyword evidence="2" id="KW-0378">Hydrolase</keyword>
<evidence type="ECO:0000256" key="3">
    <source>
        <dbReference type="PIRSR" id="PIRSR005902-1"/>
    </source>
</evidence>
<evidence type="ECO:0000256" key="2">
    <source>
        <dbReference type="ARBA" id="ARBA00022801"/>
    </source>
</evidence>
<gene>
    <name evidence="4" type="ORF">SAMN04487772_1245</name>
</gene>
<proteinExistence type="predicted"/>
<feature type="binding site" evidence="3">
    <location>
        <position position="153"/>
    </location>
    <ligand>
        <name>a divalent metal cation</name>
        <dbReference type="ChEBI" id="CHEBI:60240"/>
        <label>2</label>
    </ligand>
</feature>
<sequence length="255" mass="29257">MIFESHAHYEDERFNEDRKQLLKSFPSNGIGYVVNVASSLATVDKTIALTREYDFIYGTVGVHPEECAPLQESDMEKFKELCKNPKVVAIGEIGLDYYWNEPDKEIQKKWFIRQLELAKEVKLPVIIHSRDAAKDTMDIMKKYHAEKAGGVVHCFSYSVEMAQEFVKMGFYIGVGGVVTFKNGKKLKEVVEQIPLEHILLETDCPYLAPVPHRGERNTSLNLKYIAQEIARIKGVSYETVVETTRENAKRMYQIQ</sequence>
<dbReference type="OrthoDB" id="9810005at2"/>
<feature type="binding site" evidence="3">
    <location>
        <position position="128"/>
    </location>
    <ligand>
        <name>a divalent metal cation</name>
        <dbReference type="ChEBI" id="CHEBI:60240"/>
        <label>2</label>
    </ligand>
</feature>
<dbReference type="PIRSF" id="PIRSF005902">
    <property type="entry name" value="DNase_TatD"/>
    <property type="match status" value="1"/>
</dbReference>
<evidence type="ECO:0000313" key="4">
    <source>
        <dbReference type="EMBL" id="SET47823.1"/>
    </source>
</evidence>
<dbReference type="InterPro" id="IPR001130">
    <property type="entry name" value="TatD-like"/>
</dbReference>
<dbReference type="EMBL" id="FOHN01000024">
    <property type="protein sequence ID" value="SET47823.1"/>
    <property type="molecule type" value="Genomic_DNA"/>
</dbReference>
<dbReference type="InterPro" id="IPR015991">
    <property type="entry name" value="TatD/YcfH-like"/>
</dbReference>
<dbReference type="InterPro" id="IPR018228">
    <property type="entry name" value="DNase_TatD-rel_CS"/>
</dbReference>
<keyword evidence="5" id="KW-1185">Reference proteome</keyword>
<dbReference type="AlphaFoldDB" id="A0A1I0ER66"/>
<dbReference type="Proteomes" id="UP000199800">
    <property type="component" value="Unassembled WGS sequence"/>
</dbReference>
<dbReference type="Pfam" id="PF01026">
    <property type="entry name" value="TatD_DNase"/>
    <property type="match status" value="1"/>
</dbReference>
<feature type="binding site" evidence="3">
    <location>
        <position position="92"/>
    </location>
    <ligand>
        <name>a divalent metal cation</name>
        <dbReference type="ChEBI" id="CHEBI:60240"/>
        <label>1</label>
    </ligand>
</feature>
<name>A0A1I0ER66_9FIRM</name>
<evidence type="ECO:0000256" key="1">
    <source>
        <dbReference type="ARBA" id="ARBA00022723"/>
    </source>
</evidence>
<dbReference type="CDD" id="cd01310">
    <property type="entry name" value="TatD_DNAse"/>
    <property type="match status" value="1"/>
</dbReference>
<dbReference type="GO" id="GO:0046872">
    <property type="term" value="F:metal ion binding"/>
    <property type="evidence" value="ECO:0007669"/>
    <property type="project" value="UniProtKB-KW"/>
</dbReference>
<protein>
    <submittedName>
        <fullName evidence="4">TatD DNase family protein</fullName>
    </submittedName>
</protein>
<organism evidence="4 5">
    <name type="scientific">[Clostridium] polysaccharolyticum</name>
    <dbReference type="NCBI Taxonomy" id="29364"/>
    <lineage>
        <taxon>Bacteria</taxon>
        <taxon>Bacillati</taxon>
        <taxon>Bacillota</taxon>
        <taxon>Clostridia</taxon>
        <taxon>Lachnospirales</taxon>
        <taxon>Lachnospiraceae</taxon>
    </lineage>
</organism>
<dbReference type="Gene3D" id="3.20.20.140">
    <property type="entry name" value="Metal-dependent hydrolases"/>
    <property type="match status" value="1"/>
</dbReference>
<feature type="binding site" evidence="3">
    <location>
        <position position="8"/>
    </location>
    <ligand>
        <name>a divalent metal cation</name>
        <dbReference type="ChEBI" id="CHEBI:60240"/>
        <label>1</label>
    </ligand>
</feature>
<accession>A0A1I0ER66</accession>
<dbReference type="RefSeq" id="WP_092478594.1">
    <property type="nucleotide sequence ID" value="NZ_FOHN01000024.1"/>
</dbReference>
<dbReference type="FunFam" id="3.20.20.140:FF:000005">
    <property type="entry name" value="TatD family hydrolase"/>
    <property type="match status" value="1"/>
</dbReference>
<dbReference type="InterPro" id="IPR032466">
    <property type="entry name" value="Metal_Hydrolase"/>
</dbReference>
<evidence type="ECO:0000313" key="5">
    <source>
        <dbReference type="Proteomes" id="UP000199800"/>
    </source>
</evidence>
<reference evidence="4 5" key="1">
    <citation type="submission" date="2016-10" db="EMBL/GenBank/DDBJ databases">
        <authorList>
            <person name="de Groot N.N."/>
        </authorList>
    </citation>
    <scope>NUCLEOTIDE SEQUENCE [LARGE SCALE GENOMIC DNA]</scope>
    <source>
        <strain evidence="4 5">DSM 1801</strain>
    </source>
</reference>
<dbReference type="PANTHER" id="PTHR46124:SF2">
    <property type="entry name" value="D-AMINOACYL-TRNA DEACYLASE"/>
    <property type="match status" value="1"/>
</dbReference>
<dbReference type="PANTHER" id="PTHR46124">
    <property type="entry name" value="D-AMINOACYL-TRNA DEACYLASE"/>
    <property type="match status" value="1"/>
</dbReference>
<dbReference type="SUPFAM" id="SSF51556">
    <property type="entry name" value="Metallo-dependent hydrolases"/>
    <property type="match status" value="1"/>
</dbReference>
<feature type="binding site" evidence="3">
    <location>
        <position position="6"/>
    </location>
    <ligand>
        <name>a divalent metal cation</name>
        <dbReference type="ChEBI" id="CHEBI:60240"/>
        <label>1</label>
    </ligand>
</feature>
<dbReference type="GO" id="GO:0005829">
    <property type="term" value="C:cytosol"/>
    <property type="evidence" value="ECO:0007669"/>
    <property type="project" value="TreeGrafter"/>
</dbReference>
<keyword evidence="1 3" id="KW-0479">Metal-binding</keyword>
<dbReference type="NCBIfam" id="TIGR00010">
    <property type="entry name" value="YchF/TatD family DNA exonuclease"/>
    <property type="match status" value="1"/>
</dbReference>
<dbReference type="GO" id="GO:0016788">
    <property type="term" value="F:hydrolase activity, acting on ester bonds"/>
    <property type="evidence" value="ECO:0007669"/>
    <property type="project" value="InterPro"/>
</dbReference>
<dbReference type="GO" id="GO:0004536">
    <property type="term" value="F:DNA nuclease activity"/>
    <property type="evidence" value="ECO:0007669"/>
    <property type="project" value="InterPro"/>
</dbReference>